<name>A0ABX4N334_9LEPT</name>
<keyword evidence="2" id="KW-0732">Signal</keyword>
<protein>
    <recommendedName>
        <fullName evidence="5">Outer membrane protein beta-barrel domain-containing protein</fullName>
    </recommendedName>
</protein>
<sequence>MNKSYALISCIVLILLSFQNLFSQNIVPVPSQQQEQDKNDSDRNLNSDSQKDSNANAASNSKSPSQKEIRMKRKFFFGGIYFPGYGSAILGWNAWKNVSIGFQYYSNFSRTNADFDSRYSYFVGYGMARQSDRESKAAGGGIFLNYFLADSSVYIPIAFGGEYFRNTRYDQFIDTTGAQSYRSERVHLDYGPRYYAGTGLGVRHQLESGFFFGFEVLLRAFAPYHKNVTIDSLDYANRPATVTDYWLRKEEIKRDHAGKVYDAGFDFAVGFSY</sequence>
<evidence type="ECO:0000313" key="3">
    <source>
        <dbReference type="EMBL" id="PJZ27829.1"/>
    </source>
</evidence>
<proteinExistence type="predicted"/>
<evidence type="ECO:0000313" key="4">
    <source>
        <dbReference type="Proteomes" id="UP000231919"/>
    </source>
</evidence>
<feature type="compositionally biased region" description="Low complexity" evidence="1">
    <location>
        <begin position="52"/>
        <end position="66"/>
    </location>
</feature>
<dbReference type="RefSeq" id="WP_100737139.1">
    <property type="nucleotide sequence ID" value="NZ_NPDO01000003.1"/>
</dbReference>
<evidence type="ECO:0000256" key="2">
    <source>
        <dbReference type="SAM" id="SignalP"/>
    </source>
</evidence>
<evidence type="ECO:0008006" key="5">
    <source>
        <dbReference type="Google" id="ProtNLM"/>
    </source>
</evidence>
<gene>
    <name evidence="3" type="ORF">CH378_21030</name>
</gene>
<feature type="compositionally biased region" description="Basic and acidic residues" evidence="1">
    <location>
        <begin position="35"/>
        <end position="51"/>
    </location>
</feature>
<feature type="region of interest" description="Disordered" evidence="1">
    <location>
        <begin position="30"/>
        <end position="66"/>
    </location>
</feature>
<dbReference type="Proteomes" id="UP000231919">
    <property type="component" value="Unassembled WGS sequence"/>
</dbReference>
<organism evidence="3 4">
    <name type="scientific">Leptospira kmetyi</name>
    <dbReference type="NCBI Taxonomy" id="408139"/>
    <lineage>
        <taxon>Bacteria</taxon>
        <taxon>Pseudomonadati</taxon>
        <taxon>Spirochaetota</taxon>
        <taxon>Spirochaetia</taxon>
        <taxon>Leptospirales</taxon>
        <taxon>Leptospiraceae</taxon>
        <taxon>Leptospira</taxon>
    </lineage>
</organism>
<dbReference type="EMBL" id="NPDP01000063">
    <property type="protein sequence ID" value="PJZ27829.1"/>
    <property type="molecule type" value="Genomic_DNA"/>
</dbReference>
<evidence type="ECO:0000256" key="1">
    <source>
        <dbReference type="SAM" id="MobiDB-lite"/>
    </source>
</evidence>
<reference evidence="3 4" key="1">
    <citation type="submission" date="2017-07" db="EMBL/GenBank/DDBJ databases">
        <title>Leptospira spp. isolated from tropical soils.</title>
        <authorList>
            <person name="Thibeaux R."/>
            <person name="Iraola G."/>
            <person name="Ferres I."/>
            <person name="Bierque E."/>
            <person name="Girault D."/>
            <person name="Soupe-Gilbert M.-E."/>
            <person name="Picardeau M."/>
            <person name="Goarant C."/>
        </authorList>
    </citation>
    <scope>NUCLEOTIDE SEQUENCE [LARGE SCALE GENOMIC DNA]</scope>
    <source>
        <strain evidence="3 4">JW2-C-B1</strain>
    </source>
</reference>
<feature type="chain" id="PRO_5046286017" description="Outer membrane protein beta-barrel domain-containing protein" evidence="2">
    <location>
        <begin position="24"/>
        <end position="273"/>
    </location>
</feature>
<feature type="signal peptide" evidence="2">
    <location>
        <begin position="1"/>
        <end position="23"/>
    </location>
</feature>
<accession>A0ABX4N334</accession>
<keyword evidence="4" id="KW-1185">Reference proteome</keyword>
<comment type="caution">
    <text evidence="3">The sequence shown here is derived from an EMBL/GenBank/DDBJ whole genome shotgun (WGS) entry which is preliminary data.</text>
</comment>